<dbReference type="InterPro" id="IPR051450">
    <property type="entry name" value="Gfo/Idh/MocA_Oxidoreductases"/>
</dbReference>
<dbReference type="RefSeq" id="WP_074713813.1">
    <property type="nucleotide sequence ID" value="NZ_FNTV01000002.1"/>
</dbReference>
<dbReference type="SUPFAM" id="SSF55347">
    <property type="entry name" value="Glyceraldehyde-3-phosphate dehydrogenase-like, C-terminal domain"/>
    <property type="match status" value="1"/>
</dbReference>
<keyword evidence="1" id="KW-0520">NAD</keyword>
<dbReference type="PANTHER" id="PTHR43377:SF1">
    <property type="entry name" value="BILIVERDIN REDUCTASE A"/>
    <property type="match status" value="1"/>
</dbReference>
<proteinExistence type="predicted"/>
<organism evidence="4 5">
    <name type="scientific">Arthrobacter alpinus</name>
    <dbReference type="NCBI Taxonomy" id="656366"/>
    <lineage>
        <taxon>Bacteria</taxon>
        <taxon>Bacillati</taxon>
        <taxon>Actinomycetota</taxon>
        <taxon>Actinomycetes</taxon>
        <taxon>Micrococcales</taxon>
        <taxon>Micrococcaceae</taxon>
        <taxon>Arthrobacter</taxon>
    </lineage>
</organism>
<gene>
    <name evidence="4" type="ORF">SAMN04489740_4351</name>
</gene>
<dbReference type="Pfam" id="PF01408">
    <property type="entry name" value="GFO_IDH_MocA"/>
    <property type="match status" value="1"/>
</dbReference>
<dbReference type="PANTHER" id="PTHR43377">
    <property type="entry name" value="BILIVERDIN REDUCTASE A"/>
    <property type="match status" value="1"/>
</dbReference>
<protein>
    <submittedName>
        <fullName evidence="4">Predicted dehydrogenase</fullName>
    </submittedName>
</protein>
<dbReference type="GO" id="GO:0000166">
    <property type="term" value="F:nucleotide binding"/>
    <property type="evidence" value="ECO:0007669"/>
    <property type="project" value="InterPro"/>
</dbReference>
<dbReference type="EMBL" id="FNTV01000002">
    <property type="protein sequence ID" value="SEF13255.1"/>
    <property type="molecule type" value="Genomic_DNA"/>
</dbReference>
<evidence type="ECO:0000259" key="3">
    <source>
        <dbReference type="Pfam" id="PF22725"/>
    </source>
</evidence>
<dbReference type="InterPro" id="IPR055170">
    <property type="entry name" value="GFO_IDH_MocA-like_dom"/>
</dbReference>
<dbReference type="Proteomes" id="UP000182725">
    <property type="component" value="Unassembled WGS sequence"/>
</dbReference>
<dbReference type="SUPFAM" id="SSF51735">
    <property type="entry name" value="NAD(P)-binding Rossmann-fold domains"/>
    <property type="match status" value="1"/>
</dbReference>
<feature type="domain" description="GFO/IDH/MocA-like oxidoreductase" evidence="3">
    <location>
        <begin position="138"/>
        <end position="268"/>
    </location>
</feature>
<feature type="domain" description="Gfo/Idh/MocA-like oxidoreductase N-terminal" evidence="2">
    <location>
        <begin position="46"/>
        <end position="129"/>
    </location>
</feature>
<dbReference type="Gene3D" id="3.30.360.10">
    <property type="entry name" value="Dihydrodipicolinate Reductase, domain 2"/>
    <property type="match status" value="1"/>
</dbReference>
<sequence length="345" mass="36757">MTQKRFRVGIMSFAHPHSGAYIQSLLRRGDVDIWAADPDSLTTLSDEPRGAEMAVQLGVGYVETYTELVGLGLDAVVVCNENTRHREAVELAAAAGLNVLCEKPLATEIEDAKAMIEACRTTGAKLMTAFPIRFSPMFKELQSVVSRGEIGAIVGVTGANIGKVPTGPHSWFIDPALAGGGSLIDLAVHVVDLLDVLLDQDEPAKIYAVTNEILHADKPEVITETGALVNIKYANGVVATIDSSWSQADSAPNWGALTLQVVGTHGIAEIDTSVQHLGGYDQIGNQEFWLDFGPSAIDELVDEFLSSIVEDRQPQPSAEVGLRTLRIVKAAQESAASGETVLSSP</sequence>
<dbReference type="Pfam" id="PF22725">
    <property type="entry name" value="GFO_IDH_MocA_C3"/>
    <property type="match status" value="1"/>
</dbReference>
<dbReference type="Gene3D" id="3.40.50.720">
    <property type="entry name" value="NAD(P)-binding Rossmann-like Domain"/>
    <property type="match status" value="1"/>
</dbReference>
<evidence type="ECO:0000313" key="4">
    <source>
        <dbReference type="EMBL" id="SEF13255.1"/>
    </source>
</evidence>
<evidence type="ECO:0000313" key="5">
    <source>
        <dbReference type="Proteomes" id="UP000182725"/>
    </source>
</evidence>
<evidence type="ECO:0000259" key="2">
    <source>
        <dbReference type="Pfam" id="PF01408"/>
    </source>
</evidence>
<accession>A0A1H5PHR7</accession>
<dbReference type="InterPro" id="IPR036291">
    <property type="entry name" value="NAD(P)-bd_dom_sf"/>
</dbReference>
<evidence type="ECO:0000256" key="1">
    <source>
        <dbReference type="ARBA" id="ARBA00023027"/>
    </source>
</evidence>
<reference evidence="4 5" key="1">
    <citation type="submission" date="2016-10" db="EMBL/GenBank/DDBJ databases">
        <authorList>
            <person name="de Groot N.N."/>
        </authorList>
    </citation>
    <scope>NUCLEOTIDE SEQUENCE [LARGE SCALE GENOMIC DNA]</scope>
    <source>
        <strain evidence="4 5">DSM 22274</strain>
    </source>
</reference>
<name>A0A1H5PHR7_9MICC</name>
<dbReference type="AlphaFoldDB" id="A0A1H5PHR7"/>
<dbReference type="InterPro" id="IPR000683">
    <property type="entry name" value="Gfo/Idh/MocA-like_OxRdtase_N"/>
</dbReference>